<dbReference type="EMBL" id="SCEB01001948">
    <property type="protein sequence ID" value="RXM95990.1"/>
    <property type="molecule type" value="Genomic_DNA"/>
</dbReference>
<name>A0A444V6L4_ACIRT</name>
<dbReference type="Gene3D" id="3.10.20.90">
    <property type="entry name" value="Phosphatidylinositol 3-kinase Catalytic Subunit, Chain A, domain 1"/>
    <property type="match status" value="1"/>
</dbReference>
<keyword evidence="2" id="KW-1185">Reference proteome</keyword>
<proteinExistence type="predicted"/>
<keyword evidence="1" id="KW-0418">Kinase</keyword>
<keyword evidence="1" id="KW-0808">Transferase</keyword>
<sequence length="115" mass="13008">MRMLITKGNGSCTCYKLCTRKPGDPCTISSQIELEEAFRLYSRNRNEGLHMHVFPSIPEKPGMPCPGEDSEYNVSNNQSPIIDECWGPLSSKVLLNYRVLQRESAFSIPLLTAWL</sequence>
<dbReference type="AlphaFoldDB" id="A0A444V6L4"/>
<dbReference type="GO" id="GO:0016301">
    <property type="term" value="F:kinase activity"/>
    <property type="evidence" value="ECO:0007669"/>
    <property type="project" value="UniProtKB-KW"/>
</dbReference>
<evidence type="ECO:0000313" key="1">
    <source>
        <dbReference type="EMBL" id="RXM95990.1"/>
    </source>
</evidence>
<evidence type="ECO:0000313" key="2">
    <source>
        <dbReference type="Proteomes" id="UP000289886"/>
    </source>
</evidence>
<comment type="caution">
    <text evidence="1">The sequence shown here is derived from an EMBL/GenBank/DDBJ whole genome shotgun (WGS) entry which is preliminary data.</text>
</comment>
<dbReference type="Proteomes" id="UP000289886">
    <property type="component" value="Unassembled WGS sequence"/>
</dbReference>
<reference evidence="1 2" key="1">
    <citation type="submission" date="2019-01" db="EMBL/GenBank/DDBJ databases">
        <title>Draft Genome and Complete Hox-Cluster Characterization of the Sterlet Sturgeon (Acipenser ruthenus).</title>
        <authorList>
            <person name="Wei Q."/>
        </authorList>
    </citation>
    <scope>NUCLEOTIDE SEQUENCE [LARGE SCALE GENOMIC DNA]</scope>
    <source>
        <strain evidence="1">WHYD16114868_AA</strain>
        <tissue evidence="1">Blood</tissue>
    </source>
</reference>
<dbReference type="SUPFAM" id="SSF54277">
    <property type="entry name" value="CAD &amp; PB1 domains"/>
    <property type="match status" value="1"/>
</dbReference>
<protein>
    <submittedName>
        <fullName evidence="1">Protein kinase C zeta type</fullName>
    </submittedName>
</protein>
<accession>A0A444V6L4</accession>
<gene>
    <name evidence="1" type="ORF">EOD39_16231</name>
</gene>
<organism evidence="1 2">
    <name type="scientific">Acipenser ruthenus</name>
    <name type="common">Sterlet sturgeon</name>
    <dbReference type="NCBI Taxonomy" id="7906"/>
    <lineage>
        <taxon>Eukaryota</taxon>
        <taxon>Metazoa</taxon>
        <taxon>Chordata</taxon>
        <taxon>Craniata</taxon>
        <taxon>Vertebrata</taxon>
        <taxon>Euteleostomi</taxon>
        <taxon>Actinopterygii</taxon>
        <taxon>Chondrostei</taxon>
        <taxon>Acipenseriformes</taxon>
        <taxon>Acipenseridae</taxon>
        <taxon>Acipenser</taxon>
    </lineage>
</organism>